<sequence>MKIIIHIDEIEKWPMVLSNLAHLNEHYVNSDDVIELLVNGPAVVALQTSQARSASIQSALQPQNQLAVCQNSLDQRQINPGSLISAAKVVPSGVVELVEKQSAGYAYLRP</sequence>
<gene>
    <name evidence="1" type="ORF">R0G89_00715</name>
</gene>
<dbReference type="InterPro" id="IPR003787">
    <property type="entry name" value="Sulphur_relay_DsrE/F-like"/>
</dbReference>
<name>A0AAN6BGP2_PEDAC</name>
<dbReference type="EMBL" id="JAWJAV010000001">
    <property type="protein sequence ID" value="MDV2620258.1"/>
    <property type="molecule type" value="Genomic_DNA"/>
</dbReference>
<dbReference type="PANTHER" id="PTHR37691:SF1">
    <property type="entry name" value="BLR3518 PROTEIN"/>
    <property type="match status" value="1"/>
</dbReference>
<dbReference type="Gene3D" id="3.40.1260.10">
    <property type="entry name" value="DsrEFH-like"/>
    <property type="match status" value="1"/>
</dbReference>
<reference evidence="1" key="1">
    <citation type="journal article" date="2023" name="PeerJ">
        <title>Selection and evaluation of lactic acid bacteria from chicken feces in Thailand as potential probiotics.</title>
        <authorList>
            <person name="Khurajog B."/>
            <person name="Disastra Y."/>
            <person name="Lawwyne L.D."/>
            <person name="Sirichokchatchawan W."/>
            <person name="Niyomtham W."/>
            <person name="Yindee J."/>
            <person name="Hampson D.J."/>
            <person name="Prapasarakul N."/>
        </authorList>
    </citation>
    <scope>NUCLEOTIDE SEQUENCE</scope>
    <source>
        <strain evidence="1">BF9</strain>
    </source>
</reference>
<organism evidence="1 2">
    <name type="scientific">Pediococcus acidilactici</name>
    <dbReference type="NCBI Taxonomy" id="1254"/>
    <lineage>
        <taxon>Bacteria</taxon>
        <taxon>Bacillati</taxon>
        <taxon>Bacillota</taxon>
        <taxon>Bacilli</taxon>
        <taxon>Lactobacillales</taxon>
        <taxon>Lactobacillaceae</taxon>
        <taxon>Pediococcus</taxon>
        <taxon>Pediococcus acidilactici group</taxon>
    </lineage>
</organism>
<dbReference type="GeneID" id="57365754"/>
<dbReference type="AlphaFoldDB" id="A0AAN6BGP2"/>
<accession>A0AAN6BGP2</accession>
<dbReference type="InterPro" id="IPR027396">
    <property type="entry name" value="DsrEFH-like"/>
</dbReference>
<evidence type="ECO:0000313" key="1">
    <source>
        <dbReference type="EMBL" id="MDV2620258.1"/>
    </source>
</evidence>
<reference evidence="1" key="2">
    <citation type="submission" date="2023-10" db="EMBL/GenBank/DDBJ databases">
        <authorList>
            <person name="Khurajog B."/>
        </authorList>
    </citation>
    <scope>NUCLEOTIDE SEQUENCE</scope>
    <source>
        <strain evidence="1">BF9</strain>
    </source>
</reference>
<evidence type="ECO:0000313" key="2">
    <source>
        <dbReference type="Proteomes" id="UP001280897"/>
    </source>
</evidence>
<dbReference type="PANTHER" id="PTHR37691">
    <property type="entry name" value="BLR3518 PROTEIN"/>
    <property type="match status" value="1"/>
</dbReference>
<dbReference type="Pfam" id="PF02635">
    <property type="entry name" value="DsrE"/>
    <property type="match status" value="1"/>
</dbReference>
<proteinExistence type="predicted"/>
<dbReference type="SUPFAM" id="SSF75169">
    <property type="entry name" value="DsrEFH-like"/>
    <property type="match status" value="1"/>
</dbReference>
<dbReference type="Proteomes" id="UP001280897">
    <property type="component" value="Unassembled WGS sequence"/>
</dbReference>
<comment type="caution">
    <text evidence="1">The sequence shown here is derived from an EMBL/GenBank/DDBJ whole genome shotgun (WGS) entry which is preliminary data.</text>
</comment>
<dbReference type="RefSeq" id="WP_058121464.1">
    <property type="nucleotide sequence ID" value="NZ_CP018763.1"/>
</dbReference>
<protein>
    <submittedName>
        <fullName evidence="1">DsrE family protein</fullName>
    </submittedName>
</protein>